<dbReference type="RefSeq" id="WP_002700680.1">
    <property type="nucleotide sequence ID" value="NZ_AAWS01000032.1"/>
</dbReference>
<evidence type="ECO:0000259" key="3">
    <source>
        <dbReference type="PROSITE" id="PS50835"/>
    </source>
</evidence>
<name>A1ZSR6_MICM2</name>
<evidence type="ECO:0000313" key="5">
    <source>
        <dbReference type="Proteomes" id="UP000004095"/>
    </source>
</evidence>
<evidence type="ECO:0000313" key="4">
    <source>
        <dbReference type="EMBL" id="EAY26646.1"/>
    </source>
</evidence>
<dbReference type="Gene3D" id="2.60.40.10">
    <property type="entry name" value="Immunoglobulins"/>
    <property type="match status" value="2"/>
</dbReference>
<dbReference type="OrthoDB" id="9805017at2"/>
<gene>
    <name evidence="4" type="ORF">M23134_06175</name>
</gene>
<keyword evidence="5" id="KW-1185">Reference proteome</keyword>
<dbReference type="InterPro" id="IPR013783">
    <property type="entry name" value="Ig-like_fold"/>
</dbReference>
<dbReference type="PANTHER" id="PTHR46580:SF2">
    <property type="entry name" value="MAM DOMAIN-CONTAINING PROTEIN"/>
    <property type="match status" value="1"/>
</dbReference>
<dbReference type="PANTHER" id="PTHR46580">
    <property type="entry name" value="SENSOR KINASE-RELATED"/>
    <property type="match status" value="1"/>
</dbReference>
<dbReference type="Pfam" id="PF13517">
    <property type="entry name" value="FG-GAP_3"/>
    <property type="match status" value="2"/>
</dbReference>
<dbReference type="EMBL" id="AAWS01000032">
    <property type="protein sequence ID" value="EAY26646.1"/>
    <property type="molecule type" value="Genomic_DNA"/>
</dbReference>
<organism evidence="4 5">
    <name type="scientific">Microscilla marina ATCC 23134</name>
    <dbReference type="NCBI Taxonomy" id="313606"/>
    <lineage>
        <taxon>Bacteria</taxon>
        <taxon>Pseudomonadati</taxon>
        <taxon>Bacteroidota</taxon>
        <taxon>Cytophagia</taxon>
        <taxon>Cytophagales</taxon>
        <taxon>Microscillaceae</taxon>
        <taxon>Microscilla</taxon>
    </lineage>
</organism>
<protein>
    <submittedName>
        <fullName evidence="4">FG-GAP repeat domain protein</fullName>
    </submittedName>
</protein>
<dbReference type="Pfam" id="PF13585">
    <property type="entry name" value="CHU_C"/>
    <property type="match status" value="1"/>
</dbReference>
<sequence length="1461" mass="151621">MMNRINNLFLQKKYTRNWYLQKWILVLSFVALLGFNLNWLAKNSSPSNLTSSAIANKPVLKPEKKLLTPLGNNDNKPELITPTRIMATEICDNGIDDDGDGLIDCYDPDCTSSSNCDGFFYGNPIPSCNFTANPGDFNLVEIWNTRSANGGVDGDNNQPGTAPFDQRATVMVGDMDGDGVPEVVAKQDNPGKLYMFNGVTGQVEVNISISDNDVFTSVAIGDVDRDGLGEVFFFNATGNLERYDYANGTLTKTFESATAENRLYTPNLADFNHDGVVEVYVGNKIYSAVNGTRLVDGSGSSGAHSGENEPFSVAVDVLADGACANCSGLELVAGNTVYSVNVATGTLNAEVTAAGGLGDGVTSIADVDNDGDLDGIVVSSGKVYVWDLQTSAQLYSTYTLTSTTKGGRANVANFDADDELEIGVAGKDLYIVLDPTGTPGTGTLTSKWEKTGLDDGSERTSSTVFDFDGDGVSEVVYSEEENLVVYNGQTGALKTTIISRSGTRYDNPVVVDVNGDGQTEIILTAQDANGPIDTEQAYVRCLKSTNRVWRPSRAVWNQHNYFITNVNDNLTIPRVQQNYVNVTGFDGKPYKKILNTFLNQASLYDVAGDHIFPAPDMTAELNGGATNICQNGGVINYSFIVKNEGSATLPAGVKIAVFDQDPYNNTPNLVQELTTSEAVPINGSILVSGSSTSGVLTNLHILLNHNHSAATYTLAANTTTTGTAECSYANNYLTIPVIQAAPPNAGLTVGAAGNIVCPNGATDITVATSEVGVTYQLRKGTTNVGATQAGNGGTLNFNTGALTADETFSVLATNAGGCSVVLNTTQTVTVIKQDLIVGALSSTICSGTAGTITLLKSQTGVTYQLRNDAGDSNVGATVPGNGGTITFGTGNLAANTTFNILATGGACVAGAELTGKQTISVVSTPAVGLTVTPDKTTICSGETVSFTITGSTNGVTYQLFSGSANTGNPITSTGGDITLTTGALSANVTISVKASIGSCESTLTSTHAITTINLPNTGLTIGASSTAICSGTGVNVTVASSETGISYQLRNNADNSNVGTPVTGTGGTINLPTGNLSATTTFNVLATKTGCSSVVQASTVTITVSDFASSIENGASVLFCGTSGTLTATAVTGATYQWKKDGVNIGTNSNQLTVSAAGSYVVEVTANGCTRPSSASTVTFNPITTATATITSDATNNTICAGQNITFTATATNGGTNPTYQWRVNGNDVAGATQATFTSNSLNNSDVVTVVMTSSLPCTPAVTSNEISVTVNAIPSVTFTGVEANVEGNNQVTINEGNSVTINLTGAVSYTWTPATGINSQSTDGAQAVLAPTSTTTYTVTATNAAGCQSNGSDTLQVIVTPNTDIFIPSLFSPNGDGQNDRFIVRGNGIQTLRFRVFDRSGHLMYETRSVDEAMTTGWDGTRGGVNQPIGMYTWSIIGTFVDGREISFKGAKAGKINLLR</sequence>
<dbReference type="eggNOG" id="COG4932">
    <property type="taxonomic scope" value="Bacteria"/>
</dbReference>
<dbReference type="eggNOG" id="COG3386">
    <property type="taxonomic scope" value="Bacteria"/>
</dbReference>
<dbReference type="InterPro" id="IPR013517">
    <property type="entry name" value="FG-GAP"/>
</dbReference>
<accession>A1ZSR6</accession>
<dbReference type="InterPro" id="IPR028994">
    <property type="entry name" value="Integrin_alpha_N"/>
</dbReference>
<evidence type="ECO:0000256" key="2">
    <source>
        <dbReference type="SAM" id="Phobius"/>
    </source>
</evidence>
<keyword evidence="2" id="KW-0812">Transmembrane</keyword>
<dbReference type="InterPro" id="IPR007110">
    <property type="entry name" value="Ig-like_dom"/>
</dbReference>
<dbReference type="SUPFAM" id="SSF69318">
    <property type="entry name" value="Integrin alpha N-terminal domain"/>
    <property type="match status" value="1"/>
</dbReference>
<comment type="caution">
    <text evidence="4">The sequence shown here is derived from an EMBL/GenBank/DDBJ whole genome shotgun (WGS) entry which is preliminary data.</text>
</comment>
<keyword evidence="2" id="KW-1133">Transmembrane helix</keyword>
<dbReference type="PROSITE" id="PS50835">
    <property type="entry name" value="IG_LIKE"/>
    <property type="match status" value="1"/>
</dbReference>
<feature type="domain" description="Ig-like" evidence="3">
    <location>
        <begin position="1098"/>
        <end position="1179"/>
    </location>
</feature>
<feature type="transmembrane region" description="Helical" evidence="2">
    <location>
        <begin position="20"/>
        <end position="41"/>
    </location>
</feature>
<keyword evidence="2" id="KW-0472">Membrane</keyword>
<reference evidence="4 5" key="1">
    <citation type="submission" date="2007-01" db="EMBL/GenBank/DDBJ databases">
        <authorList>
            <person name="Haygood M."/>
            <person name="Podell S."/>
            <person name="Anderson C."/>
            <person name="Hopkinson B."/>
            <person name="Roe K."/>
            <person name="Barbeau K."/>
            <person name="Gaasterland T."/>
            <person name="Ferriera S."/>
            <person name="Johnson J."/>
            <person name="Kravitz S."/>
            <person name="Beeson K."/>
            <person name="Sutton G."/>
            <person name="Rogers Y.-H."/>
            <person name="Friedman R."/>
            <person name="Frazier M."/>
            <person name="Venter J.C."/>
        </authorList>
    </citation>
    <scope>NUCLEOTIDE SEQUENCE [LARGE SCALE GENOMIC DNA]</scope>
    <source>
        <strain evidence="4 5">ATCC 23134</strain>
    </source>
</reference>
<keyword evidence="1" id="KW-0732">Signal</keyword>
<proteinExistence type="predicted"/>
<evidence type="ECO:0000256" key="1">
    <source>
        <dbReference type="ARBA" id="ARBA00022729"/>
    </source>
</evidence>
<dbReference type="Proteomes" id="UP000004095">
    <property type="component" value="Unassembled WGS sequence"/>
</dbReference>